<comment type="caution">
    <text evidence="1">The sequence shown here is derived from an EMBL/GenBank/DDBJ whole genome shotgun (WGS) entry which is preliminary data.</text>
</comment>
<protein>
    <submittedName>
        <fullName evidence="1">NAD(P)-dependent alcohol dehydrogenase</fullName>
    </submittedName>
</protein>
<dbReference type="Pfam" id="PF13602">
    <property type="entry name" value="ADH_zinc_N_2"/>
    <property type="match status" value="1"/>
</dbReference>
<dbReference type="SUPFAM" id="SSF51735">
    <property type="entry name" value="NAD(P)-binding Rossmann-fold domains"/>
    <property type="match status" value="1"/>
</dbReference>
<dbReference type="EMBL" id="JAIBOA010000019">
    <property type="protein sequence ID" value="MBW8485947.1"/>
    <property type="molecule type" value="Genomic_DNA"/>
</dbReference>
<sequence length="197" mass="20416">MAALTALRAVRDDGRVAPGSRVLVNGAAGGVGTFAVQLAKALGAEVTGVCGTRNLDLVRSLGADDVVDYTRADFTERAGRCDVLVDIAGNHPLARLRRALAPRGTLVLVGGIAAGGGRLLGPVAQQLRAVAAGPFTGRRVAVVRWTPDGADLRHLAGLLEAGRIAPVIDRTYPFAELPDAVRHVEGRHARGKVVVSL</sequence>
<dbReference type="PANTHER" id="PTHR44013">
    <property type="entry name" value="ZINC-TYPE ALCOHOL DEHYDROGENASE-LIKE PROTEIN C16A3.02C"/>
    <property type="match status" value="1"/>
</dbReference>
<organism evidence="1 2">
    <name type="scientific">Actinomadura parmotrematis</name>
    <dbReference type="NCBI Taxonomy" id="2864039"/>
    <lineage>
        <taxon>Bacteria</taxon>
        <taxon>Bacillati</taxon>
        <taxon>Actinomycetota</taxon>
        <taxon>Actinomycetes</taxon>
        <taxon>Streptosporangiales</taxon>
        <taxon>Thermomonosporaceae</taxon>
        <taxon>Actinomadura</taxon>
    </lineage>
</organism>
<dbReference type="PANTHER" id="PTHR44013:SF1">
    <property type="entry name" value="ZINC-TYPE ALCOHOL DEHYDROGENASE-LIKE PROTEIN C16A3.02C"/>
    <property type="match status" value="1"/>
</dbReference>
<evidence type="ECO:0000313" key="2">
    <source>
        <dbReference type="Proteomes" id="UP000774570"/>
    </source>
</evidence>
<dbReference type="InterPro" id="IPR052733">
    <property type="entry name" value="Chloroplast_QOR"/>
</dbReference>
<gene>
    <name evidence="1" type="ORF">K1Y72_26465</name>
</gene>
<keyword evidence="2" id="KW-1185">Reference proteome</keyword>
<proteinExistence type="predicted"/>
<dbReference type="CDD" id="cd08267">
    <property type="entry name" value="MDR1"/>
    <property type="match status" value="1"/>
</dbReference>
<dbReference type="Gene3D" id="3.40.50.720">
    <property type="entry name" value="NAD(P)-binding Rossmann-like Domain"/>
    <property type="match status" value="1"/>
</dbReference>
<evidence type="ECO:0000313" key="1">
    <source>
        <dbReference type="EMBL" id="MBW8485947.1"/>
    </source>
</evidence>
<name>A0ABS7FZQ8_9ACTN</name>
<dbReference type="Proteomes" id="UP000774570">
    <property type="component" value="Unassembled WGS sequence"/>
</dbReference>
<dbReference type="RefSeq" id="WP_220169184.1">
    <property type="nucleotide sequence ID" value="NZ_JAIBOA010000019.1"/>
</dbReference>
<reference evidence="1 2" key="1">
    <citation type="submission" date="2021-07" db="EMBL/GenBank/DDBJ databases">
        <title>Actinomadura sp. PM05-2 isolated from lichen.</title>
        <authorList>
            <person name="Somphong A."/>
            <person name="Phongsopitanun W."/>
            <person name="Tanasupawat S."/>
            <person name="Peongsungnone V."/>
        </authorList>
    </citation>
    <scope>NUCLEOTIDE SEQUENCE [LARGE SCALE GENOMIC DNA]</scope>
    <source>
        <strain evidence="1 2">PM05-2</strain>
    </source>
</reference>
<dbReference type="InterPro" id="IPR036291">
    <property type="entry name" value="NAD(P)-bd_dom_sf"/>
</dbReference>
<dbReference type="Gene3D" id="3.90.180.10">
    <property type="entry name" value="Medium-chain alcohol dehydrogenases, catalytic domain"/>
    <property type="match status" value="1"/>
</dbReference>
<accession>A0ABS7FZQ8</accession>